<dbReference type="SUPFAM" id="SSF53474">
    <property type="entry name" value="alpha/beta-Hydrolases"/>
    <property type="match status" value="1"/>
</dbReference>
<feature type="transmembrane region" description="Helical" evidence="1">
    <location>
        <begin position="45"/>
        <end position="64"/>
    </location>
</feature>
<reference evidence="3" key="1">
    <citation type="submission" date="2021-01" db="EMBL/GenBank/DDBJ databases">
        <title>Caligus Genome Assembly.</title>
        <authorList>
            <person name="Gallardo-Escarate C."/>
        </authorList>
    </citation>
    <scope>NUCLEOTIDE SEQUENCE [LARGE SCALE GENOMIC DNA]</scope>
</reference>
<keyword evidence="3" id="KW-1185">Reference proteome</keyword>
<organism evidence="2 3">
    <name type="scientific">Caligus rogercresseyi</name>
    <name type="common">Sea louse</name>
    <dbReference type="NCBI Taxonomy" id="217165"/>
    <lineage>
        <taxon>Eukaryota</taxon>
        <taxon>Metazoa</taxon>
        <taxon>Ecdysozoa</taxon>
        <taxon>Arthropoda</taxon>
        <taxon>Crustacea</taxon>
        <taxon>Multicrustacea</taxon>
        <taxon>Hexanauplia</taxon>
        <taxon>Copepoda</taxon>
        <taxon>Siphonostomatoida</taxon>
        <taxon>Caligidae</taxon>
        <taxon>Caligus</taxon>
    </lineage>
</organism>
<proteinExistence type="predicted"/>
<evidence type="ECO:0000256" key="1">
    <source>
        <dbReference type="SAM" id="Phobius"/>
    </source>
</evidence>
<name>A0A7T8QX12_CALRO</name>
<dbReference type="InterPro" id="IPR029058">
    <property type="entry name" value="AB_hydrolase_fold"/>
</dbReference>
<dbReference type="Gene3D" id="3.40.50.1820">
    <property type="entry name" value="alpha/beta hydrolase"/>
    <property type="match status" value="1"/>
</dbReference>
<keyword evidence="1" id="KW-1133">Transmembrane helix</keyword>
<dbReference type="OrthoDB" id="6413221at2759"/>
<protein>
    <recommendedName>
        <fullName evidence="4">AB hydrolase-1 domain-containing protein</fullName>
    </recommendedName>
</protein>
<evidence type="ECO:0000313" key="2">
    <source>
        <dbReference type="EMBL" id="QQP58192.1"/>
    </source>
</evidence>
<evidence type="ECO:0000313" key="3">
    <source>
        <dbReference type="Proteomes" id="UP000595437"/>
    </source>
</evidence>
<dbReference type="AlphaFoldDB" id="A0A7T8QX12"/>
<sequence length="184" mass="20234">MSRRSSSSNNGVRAFLRSLLAADSNVSRDTSERRSAVNSSDRLNVLKWMVIALIIPSILNFGALQREERAMKVDKFDIGFRQSMFMNCSGEGLPTVVLDSPIGMTSDVWAPVVHHLKGLTKVCVYDRPGLGRSDAPKVFNASDPGEGIVAKVAGEPFTALRTVHDLHRLLTFRYIGVLNGRSMD</sequence>
<accession>A0A7T8QX12</accession>
<dbReference type="EMBL" id="CP045891">
    <property type="protein sequence ID" value="QQP58192.1"/>
    <property type="molecule type" value="Genomic_DNA"/>
</dbReference>
<gene>
    <name evidence="2" type="ORF">FKW44_003426</name>
</gene>
<keyword evidence="1" id="KW-0812">Transmembrane</keyword>
<keyword evidence="1" id="KW-0472">Membrane</keyword>
<evidence type="ECO:0008006" key="4">
    <source>
        <dbReference type="Google" id="ProtNLM"/>
    </source>
</evidence>
<dbReference type="Proteomes" id="UP000595437">
    <property type="component" value="Chromosome 2"/>
</dbReference>